<keyword evidence="7" id="KW-0812">Transmembrane</keyword>
<keyword evidence="7" id="KW-1133">Transmembrane helix</keyword>
<dbReference type="EMBL" id="KF060942">
    <property type="protein sequence ID" value="AGZ90356.1"/>
    <property type="molecule type" value="Genomic_DNA"/>
</dbReference>
<keyword evidence="9" id="KW-0496">Mitochondrion</keyword>
<evidence type="ECO:0000256" key="7">
    <source>
        <dbReference type="SAM" id="Phobius"/>
    </source>
</evidence>
<dbReference type="GO" id="GO:0016020">
    <property type="term" value="C:membrane"/>
    <property type="evidence" value="ECO:0007669"/>
    <property type="project" value="InterPro"/>
</dbReference>
<dbReference type="GO" id="GO:0015990">
    <property type="term" value="P:electron transport coupled proton transport"/>
    <property type="evidence" value="ECO:0007669"/>
    <property type="project" value="TreeGrafter"/>
</dbReference>
<keyword evidence="3" id="KW-0540">Nuclease</keyword>
<feature type="domain" description="Cytochrome oxidase subunit I profile" evidence="8">
    <location>
        <begin position="1"/>
        <end position="97"/>
    </location>
</feature>
<feature type="transmembrane region" description="Helical" evidence="7">
    <location>
        <begin position="32"/>
        <end position="54"/>
    </location>
</feature>
<evidence type="ECO:0000256" key="5">
    <source>
        <dbReference type="ARBA" id="ARBA00022801"/>
    </source>
</evidence>
<keyword evidence="7" id="KW-0472">Membrane</keyword>
<dbReference type="InterPro" id="IPR027434">
    <property type="entry name" value="Homing_endonucl"/>
</dbReference>
<dbReference type="InterPro" id="IPR036927">
    <property type="entry name" value="Cyt_c_oxase-like_su1_sf"/>
</dbReference>
<dbReference type="GO" id="GO:0006314">
    <property type="term" value="P:intron homing"/>
    <property type="evidence" value="ECO:0007669"/>
    <property type="project" value="UniProtKB-KW"/>
</dbReference>
<dbReference type="SUPFAM" id="SSF55608">
    <property type="entry name" value="Homing endonucleases"/>
    <property type="match status" value="2"/>
</dbReference>
<dbReference type="RefSeq" id="YP_008816098.1">
    <property type="nucleotide sequence ID" value="NC_022862.1"/>
</dbReference>
<dbReference type="GO" id="GO:0004129">
    <property type="term" value="F:cytochrome-c oxidase activity"/>
    <property type="evidence" value="ECO:0007669"/>
    <property type="project" value="InterPro"/>
</dbReference>
<dbReference type="Pfam" id="PF00961">
    <property type="entry name" value="LAGLIDADG_1"/>
    <property type="match status" value="2"/>
</dbReference>
<dbReference type="PROSITE" id="PS50855">
    <property type="entry name" value="COX1"/>
    <property type="match status" value="1"/>
</dbReference>
<reference evidence="9" key="1">
    <citation type="journal article" date="2013" name="Genome Biol. Evol.">
        <title>Tracing the evolution of streptophyte algae and their mitochondrial genome.</title>
        <authorList>
            <person name="Turmel M."/>
            <person name="Otis C."/>
            <person name="Lemieux C."/>
        </authorList>
    </citation>
    <scope>NUCLEOTIDE SEQUENCE</scope>
</reference>
<evidence type="ECO:0000256" key="3">
    <source>
        <dbReference type="ARBA" id="ARBA00022722"/>
    </source>
</evidence>
<comment type="similarity">
    <text evidence="1">In the C-terminal section; belongs to the LAGLIDADG endonuclease family.</text>
</comment>
<evidence type="ECO:0000256" key="6">
    <source>
        <dbReference type="ARBA" id="ARBA00022886"/>
    </source>
</evidence>
<keyword evidence="6" id="KW-0404">Intron homing</keyword>
<dbReference type="GeneID" id="17675445"/>
<dbReference type="PRINTS" id="PR01165">
    <property type="entry name" value="CYCOXIDASEI"/>
</dbReference>
<sequence>MVYAMVSIGVLGFIVWAHHMFVVGLDVDTRAYFTAATMIIAVPTGIKIFSWIATMWGGSIQLKTPMLFAVGFIFLFTVGGLTGIVLANSGLDIALHDKQKKDYITKFWVGLMDGDGSIQVNHWKKRSLQYRLVIKLKNTQANHDMLVKIKSIVGGSVPCSKSFVLWIENDKRKIQHIISIFDSFPPLTTRLKCQLVFLRMCLQCNDVQWYLENRNQKYATGANNQSIGRQPPAPTFMHDMLLNSIGDSNSVGFTYFPEWLSGFIEAEGCFCIRQSNNHSFSIGQNQDIHLIERIKTYFNASNKVRVIPGRTQNFYLLEIYKKKCIDLIIAHIQKYPLLGEKHQSYLQFCHKIS</sequence>
<dbReference type="AlphaFoldDB" id="U5YGY3"/>
<evidence type="ECO:0000256" key="2">
    <source>
        <dbReference type="ARBA" id="ARBA00010468"/>
    </source>
</evidence>
<dbReference type="Gene3D" id="1.20.210.10">
    <property type="entry name" value="Cytochrome c oxidase-like, subunit I domain"/>
    <property type="match status" value="1"/>
</dbReference>
<feature type="transmembrane region" description="Helical" evidence="7">
    <location>
        <begin position="66"/>
        <end position="91"/>
    </location>
</feature>
<evidence type="ECO:0000259" key="8">
    <source>
        <dbReference type="PROSITE" id="PS50855"/>
    </source>
</evidence>
<name>U5YGY3_MICSG</name>
<dbReference type="InterPro" id="IPR000883">
    <property type="entry name" value="Cyt_C_Oxase_1"/>
</dbReference>
<keyword evidence="4 9" id="KW-0255">Endonuclease</keyword>
<gene>
    <name evidence="9" type="primary">orf353</name>
</gene>
<evidence type="ECO:0000313" key="9">
    <source>
        <dbReference type="EMBL" id="AGZ90356.1"/>
    </source>
</evidence>
<evidence type="ECO:0000256" key="1">
    <source>
        <dbReference type="ARBA" id="ARBA00009332"/>
    </source>
</evidence>
<dbReference type="GO" id="GO:0016787">
    <property type="term" value="F:hydrolase activity"/>
    <property type="evidence" value="ECO:0007669"/>
    <property type="project" value="UniProtKB-KW"/>
</dbReference>
<accession>U5YGY3</accession>
<protein>
    <submittedName>
        <fullName evidence="9">Putative LAGLIDADG homing endonuclease</fullName>
    </submittedName>
</protein>
<dbReference type="Gene3D" id="3.10.28.10">
    <property type="entry name" value="Homing endonucleases"/>
    <property type="match status" value="2"/>
</dbReference>
<dbReference type="SUPFAM" id="SSF81442">
    <property type="entry name" value="Cytochrome c oxidase subunit I-like"/>
    <property type="match status" value="1"/>
</dbReference>
<dbReference type="Pfam" id="PF00115">
    <property type="entry name" value="COX1"/>
    <property type="match status" value="1"/>
</dbReference>
<feature type="transmembrane region" description="Helical" evidence="7">
    <location>
        <begin position="6"/>
        <end position="25"/>
    </location>
</feature>
<dbReference type="GO" id="GO:0005739">
    <property type="term" value="C:mitochondrion"/>
    <property type="evidence" value="ECO:0007669"/>
    <property type="project" value="GOC"/>
</dbReference>
<dbReference type="InterPro" id="IPR023616">
    <property type="entry name" value="Cyt_c_oxase-like_su1_dom"/>
</dbReference>
<dbReference type="PANTHER" id="PTHR10422">
    <property type="entry name" value="CYTOCHROME C OXIDASE SUBUNIT 1"/>
    <property type="match status" value="1"/>
</dbReference>
<geneLocation type="mitochondrion" evidence="9"/>
<evidence type="ECO:0000256" key="4">
    <source>
        <dbReference type="ARBA" id="ARBA00022759"/>
    </source>
</evidence>
<dbReference type="PANTHER" id="PTHR10422:SF18">
    <property type="entry name" value="CYTOCHROME C OXIDASE SUBUNIT 1"/>
    <property type="match status" value="1"/>
</dbReference>
<organism evidence="9">
    <name type="scientific">Microspora stagnorum</name>
    <name type="common">Green alga</name>
    <dbReference type="NCBI Taxonomy" id="163317"/>
    <lineage>
        <taxon>Eukaryota</taxon>
        <taxon>Viridiplantae</taxon>
        <taxon>Chlorophyta</taxon>
        <taxon>core chlorophytes</taxon>
        <taxon>Chlorophyceae</taxon>
        <taxon>Microsporaceae</taxon>
        <taxon>Microspora</taxon>
    </lineage>
</organism>
<comment type="similarity">
    <text evidence="2">In the N-terminal section; belongs to the heme-copper respiratory oxidase family.</text>
</comment>
<dbReference type="GO" id="GO:0004519">
    <property type="term" value="F:endonuclease activity"/>
    <property type="evidence" value="ECO:0007669"/>
    <property type="project" value="UniProtKB-KW"/>
</dbReference>
<keyword evidence="5" id="KW-0378">Hydrolase</keyword>
<dbReference type="GO" id="GO:0006123">
    <property type="term" value="P:mitochondrial electron transport, cytochrome c to oxygen"/>
    <property type="evidence" value="ECO:0007669"/>
    <property type="project" value="TreeGrafter"/>
</dbReference>
<dbReference type="InterPro" id="IPR004860">
    <property type="entry name" value="LAGLIDADG_dom"/>
</dbReference>
<proteinExistence type="inferred from homology"/>
<dbReference type="GO" id="GO:0020037">
    <property type="term" value="F:heme binding"/>
    <property type="evidence" value="ECO:0007669"/>
    <property type="project" value="InterPro"/>
</dbReference>